<evidence type="ECO:0000313" key="3">
    <source>
        <dbReference type="EMBL" id="SEM80608.1"/>
    </source>
</evidence>
<feature type="signal peptide" evidence="1">
    <location>
        <begin position="1"/>
        <end position="18"/>
    </location>
</feature>
<dbReference type="InterPro" id="IPR021255">
    <property type="entry name" value="DUF2807"/>
</dbReference>
<evidence type="ECO:0000256" key="1">
    <source>
        <dbReference type="SAM" id="SignalP"/>
    </source>
</evidence>
<sequence length="241" mass="25114">MKSKLPFLLLLAIPLCVASCDVTGQNRVKGSGNVSKEERSVGEFKTLSVKGSMNVYVTQGPVKSAVIEAEDNIIPLILLEKEGDELVVRTKPHTNIDTKRDMKVYVTTPDISDIRLAGSGDIKLENKISNRDAIEVSVSGSGNVSGALNAPHVKGSISGSGDMSLSGESKELEIGIAGSGNFKGEDLMAETANINIAGSGNANVHASVTLDAKIAGSGNVYYKGNPQVSSKVVGSGSVIKR</sequence>
<dbReference type="STRING" id="573321.SAMN04488505_106200"/>
<dbReference type="EMBL" id="FOBB01000006">
    <property type="protein sequence ID" value="SEM80608.1"/>
    <property type="molecule type" value="Genomic_DNA"/>
</dbReference>
<feature type="domain" description="Putative auto-transporter adhesin head GIN" evidence="2">
    <location>
        <begin position="43"/>
        <end position="226"/>
    </location>
</feature>
<organism evidence="3 4">
    <name type="scientific">Chitinophaga rupis</name>
    <dbReference type="NCBI Taxonomy" id="573321"/>
    <lineage>
        <taxon>Bacteria</taxon>
        <taxon>Pseudomonadati</taxon>
        <taxon>Bacteroidota</taxon>
        <taxon>Chitinophagia</taxon>
        <taxon>Chitinophagales</taxon>
        <taxon>Chitinophagaceae</taxon>
        <taxon>Chitinophaga</taxon>
    </lineage>
</organism>
<dbReference type="RefSeq" id="WP_089917606.1">
    <property type="nucleotide sequence ID" value="NZ_FOBB01000006.1"/>
</dbReference>
<keyword evidence="4" id="KW-1185">Reference proteome</keyword>
<protein>
    <submittedName>
        <fullName evidence="3">Putative auto-transporter adhesin, head GIN domain</fullName>
    </submittedName>
</protein>
<feature type="chain" id="PRO_5011611134" evidence="1">
    <location>
        <begin position="19"/>
        <end position="241"/>
    </location>
</feature>
<evidence type="ECO:0000313" key="4">
    <source>
        <dbReference type="Proteomes" id="UP000198984"/>
    </source>
</evidence>
<gene>
    <name evidence="3" type="ORF">SAMN04488505_106200</name>
</gene>
<dbReference type="Gene3D" id="2.160.20.120">
    <property type="match status" value="1"/>
</dbReference>
<dbReference type="AlphaFoldDB" id="A0A1H8BF31"/>
<accession>A0A1H8BF31</accession>
<evidence type="ECO:0000259" key="2">
    <source>
        <dbReference type="Pfam" id="PF10988"/>
    </source>
</evidence>
<proteinExistence type="predicted"/>
<name>A0A1H8BF31_9BACT</name>
<dbReference type="Pfam" id="PF10988">
    <property type="entry name" value="DUF2807"/>
    <property type="match status" value="1"/>
</dbReference>
<dbReference type="Proteomes" id="UP000198984">
    <property type="component" value="Unassembled WGS sequence"/>
</dbReference>
<dbReference type="OrthoDB" id="1014513at2"/>
<dbReference type="PANTHER" id="PTHR39200">
    <property type="entry name" value="HYPOTHETICAL EXPORTED PROTEIN"/>
    <property type="match status" value="1"/>
</dbReference>
<reference evidence="3 4" key="1">
    <citation type="submission" date="2016-10" db="EMBL/GenBank/DDBJ databases">
        <authorList>
            <person name="de Groot N.N."/>
        </authorList>
    </citation>
    <scope>NUCLEOTIDE SEQUENCE [LARGE SCALE GENOMIC DNA]</scope>
    <source>
        <strain evidence="3 4">DSM 21039</strain>
    </source>
</reference>
<dbReference type="PANTHER" id="PTHR39200:SF1">
    <property type="entry name" value="AUTO-TRANSPORTER ADHESIN HEAD GIN DOMAIN-CONTAINING PROTEIN-RELATED"/>
    <property type="match status" value="1"/>
</dbReference>
<keyword evidence="1" id="KW-0732">Signal</keyword>